<keyword evidence="7" id="KW-1185">Reference proteome</keyword>
<dbReference type="PANTHER" id="PTHR13026">
    <property type="entry name" value="NNP-1 PROTEIN NOVEL NUCLEAR PROTEIN 1 NOP52"/>
    <property type="match status" value="1"/>
</dbReference>
<dbReference type="Proteomes" id="UP000549394">
    <property type="component" value="Unassembled WGS sequence"/>
</dbReference>
<feature type="compositionally biased region" description="Basic residues" evidence="5">
    <location>
        <begin position="501"/>
        <end position="511"/>
    </location>
</feature>
<dbReference type="AlphaFoldDB" id="A0A7I8V7C0"/>
<protein>
    <submittedName>
        <fullName evidence="6">DgyrCDS436</fullName>
    </submittedName>
</protein>
<dbReference type="PANTHER" id="PTHR13026:SF0">
    <property type="entry name" value="RIBOSOMAL RNA PROCESSING 1B"/>
    <property type="match status" value="1"/>
</dbReference>
<evidence type="ECO:0000313" key="7">
    <source>
        <dbReference type="Proteomes" id="UP000549394"/>
    </source>
</evidence>
<keyword evidence="4" id="KW-0539">Nucleus</keyword>
<evidence type="ECO:0000256" key="1">
    <source>
        <dbReference type="ARBA" id="ARBA00004123"/>
    </source>
</evidence>
<organism evidence="6 7">
    <name type="scientific">Dimorphilus gyrociliatus</name>
    <dbReference type="NCBI Taxonomy" id="2664684"/>
    <lineage>
        <taxon>Eukaryota</taxon>
        <taxon>Metazoa</taxon>
        <taxon>Spiralia</taxon>
        <taxon>Lophotrochozoa</taxon>
        <taxon>Annelida</taxon>
        <taxon>Polychaeta</taxon>
        <taxon>Polychaeta incertae sedis</taxon>
        <taxon>Dinophilidae</taxon>
        <taxon>Dimorphilus</taxon>
    </lineage>
</organism>
<evidence type="ECO:0000256" key="2">
    <source>
        <dbReference type="ARBA" id="ARBA00006374"/>
    </source>
</evidence>
<dbReference type="GO" id="GO:0030688">
    <property type="term" value="C:preribosome, small subunit precursor"/>
    <property type="evidence" value="ECO:0007669"/>
    <property type="project" value="InterPro"/>
</dbReference>
<evidence type="ECO:0000256" key="4">
    <source>
        <dbReference type="ARBA" id="ARBA00023242"/>
    </source>
</evidence>
<feature type="region of interest" description="Disordered" evidence="5">
    <location>
        <begin position="549"/>
        <end position="585"/>
    </location>
</feature>
<dbReference type="GO" id="GO:0005634">
    <property type="term" value="C:nucleus"/>
    <property type="evidence" value="ECO:0007669"/>
    <property type="project" value="UniProtKB-SubCell"/>
</dbReference>
<dbReference type="OrthoDB" id="2019504at2759"/>
<evidence type="ECO:0000256" key="3">
    <source>
        <dbReference type="ARBA" id="ARBA00022552"/>
    </source>
</evidence>
<dbReference type="GO" id="GO:0006364">
    <property type="term" value="P:rRNA processing"/>
    <property type="evidence" value="ECO:0007669"/>
    <property type="project" value="UniProtKB-KW"/>
</dbReference>
<feature type="region of interest" description="Disordered" evidence="5">
    <location>
        <begin position="450"/>
        <end position="484"/>
    </location>
</feature>
<sequence length="585" mass="67923">MADSGESVRDLNEATKVLSQKLAGNDKTHRDRAIAKLRLLIEKRQKNGLEFSKTDMLAFWAGLHYSMWMCDKPVVQEKLADVLASLLTCFKDKDSLLSFIEMFFETENREWFNLDRWRVDKFMMLFRRVFRGSLELLRDRNWDRDLVEGFAQTYERQFLTADNSNISDELLLHFIDIFTDELEGVQTEDSLIPRELVNIFLHPFCKYLPVVRNKLLFKEVKEKIFDRVTKQVLELSEILDQHNESKHEEDCEESDDEIDKNGVDMEEDEDEDDNIGDGDNNNNNENGEDPKGKKDNVLMVEPLDYDLQFLASALKENVFAKTTYSVTFHAVFRLYKRFKSISEGELPNDLARDHSETSFNYDIRLEEEIALHRLQKFEKKVLKKDSKKRKKQKIQKLQKVQKVPKVQKVAKVEKVMKAEKPEKSAVKKSKAKKRVASETLEVPNPTKVVKKAKISSKKKKLEKEKQEEPTTTTSPVKAKKSNLKKTSMNLLQSTFLNNCAKRAKLTPKRKKPAIEEDSPSANENSKRKVQFALKDNKAQDHKSYMKSLRARTKSTDDCFNPSTVPSQGILKKKNGDVKRRRSVPV</sequence>
<accession>A0A7I8V7C0</accession>
<gene>
    <name evidence="6" type="ORF">DGYR_LOCUS422</name>
</gene>
<dbReference type="EMBL" id="CAJFCJ010000001">
    <property type="protein sequence ID" value="CAD5111088.1"/>
    <property type="molecule type" value="Genomic_DNA"/>
</dbReference>
<comment type="subcellular location">
    <subcellularLocation>
        <location evidence="1">Nucleus</location>
    </subcellularLocation>
</comment>
<dbReference type="InterPro" id="IPR010301">
    <property type="entry name" value="RRP1"/>
</dbReference>
<comment type="similarity">
    <text evidence="2">Belongs to the RRP1 family.</text>
</comment>
<reference evidence="6 7" key="1">
    <citation type="submission" date="2020-08" db="EMBL/GenBank/DDBJ databases">
        <authorList>
            <person name="Hejnol A."/>
        </authorList>
    </citation>
    <scope>NUCLEOTIDE SEQUENCE [LARGE SCALE GENOMIC DNA]</scope>
</reference>
<feature type="compositionally biased region" description="Basic residues" evidence="5">
    <location>
        <begin position="450"/>
        <end position="460"/>
    </location>
</feature>
<feature type="region of interest" description="Disordered" evidence="5">
    <location>
        <begin position="501"/>
        <end position="528"/>
    </location>
</feature>
<comment type="caution">
    <text evidence="6">The sequence shown here is derived from an EMBL/GenBank/DDBJ whole genome shotgun (WGS) entry which is preliminary data.</text>
</comment>
<keyword evidence="3" id="KW-0698">rRNA processing</keyword>
<evidence type="ECO:0000256" key="5">
    <source>
        <dbReference type="SAM" id="MobiDB-lite"/>
    </source>
</evidence>
<feature type="compositionally biased region" description="Acidic residues" evidence="5">
    <location>
        <begin position="265"/>
        <end position="276"/>
    </location>
</feature>
<evidence type="ECO:0000313" key="6">
    <source>
        <dbReference type="EMBL" id="CAD5111088.1"/>
    </source>
</evidence>
<dbReference type="Pfam" id="PF05997">
    <property type="entry name" value="Nop52"/>
    <property type="match status" value="1"/>
</dbReference>
<name>A0A7I8V7C0_9ANNE</name>
<proteinExistence type="inferred from homology"/>
<feature type="region of interest" description="Disordered" evidence="5">
    <location>
        <begin position="265"/>
        <end position="295"/>
    </location>
</feature>